<comment type="caution">
    <text evidence="1">The sequence shown here is derived from an EMBL/GenBank/DDBJ whole genome shotgun (WGS) entry which is preliminary data.</text>
</comment>
<gene>
    <name evidence="1" type="ORF">CC1G_14345</name>
</gene>
<reference evidence="1 2" key="1">
    <citation type="journal article" date="2010" name="Proc. Natl. Acad. Sci. U.S.A.">
        <title>Insights into evolution of multicellular fungi from the assembled chromosomes of the mushroom Coprinopsis cinerea (Coprinus cinereus).</title>
        <authorList>
            <person name="Stajich J.E."/>
            <person name="Wilke S.K."/>
            <person name="Ahren D."/>
            <person name="Au C.H."/>
            <person name="Birren B.W."/>
            <person name="Borodovsky M."/>
            <person name="Burns C."/>
            <person name="Canback B."/>
            <person name="Casselton L.A."/>
            <person name="Cheng C.K."/>
            <person name="Deng J."/>
            <person name="Dietrich F.S."/>
            <person name="Fargo D.C."/>
            <person name="Farman M.L."/>
            <person name="Gathman A.C."/>
            <person name="Goldberg J."/>
            <person name="Guigo R."/>
            <person name="Hoegger P.J."/>
            <person name="Hooker J.B."/>
            <person name="Huggins A."/>
            <person name="James T.Y."/>
            <person name="Kamada T."/>
            <person name="Kilaru S."/>
            <person name="Kodira C."/>
            <person name="Kues U."/>
            <person name="Kupfer D."/>
            <person name="Kwan H.S."/>
            <person name="Lomsadze A."/>
            <person name="Li W."/>
            <person name="Lilly W.W."/>
            <person name="Ma L.J."/>
            <person name="Mackey A.J."/>
            <person name="Manning G."/>
            <person name="Martin F."/>
            <person name="Muraguchi H."/>
            <person name="Natvig D.O."/>
            <person name="Palmerini H."/>
            <person name="Ramesh M.A."/>
            <person name="Rehmeyer C.J."/>
            <person name="Roe B.A."/>
            <person name="Shenoy N."/>
            <person name="Stanke M."/>
            <person name="Ter-Hovhannisyan V."/>
            <person name="Tunlid A."/>
            <person name="Velagapudi R."/>
            <person name="Vision T.J."/>
            <person name="Zeng Q."/>
            <person name="Zolan M.E."/>
            <person name="Pukkila P.J."/>
        </authorList>
    </citation>
    <scope>NUCLEOTIDE SEQUENCE [LARGE SCALE GENOMIC DNA]</scope>
    <source>
        <strain evidence="2">Okayama-7 / 130 / ATCC MYA-4618 / FGSC 9003</strain>
    </source>
</reference>
<keyword evidence="2" id="KW-1185">Reference proteome</keyword>
<name>D6RLY1_COPC7</name>
<organism evidence="1 2">
    <name type="scientific">Coprinopsis cinerea (strain Okayama-7 / 130 / ATCC MYA-4618 / FGSC 9003)</name>
    <name type="common">Inky cap fungus</name>
    <name type="synonym">Hormographiella aspergillata</name>
    <dbReference type="NCBI Taxonomy" id="240176"/>
    <lineage>
        <taxon>Eukaryota</taxon>
        <taxon>Fungi</taxon>
        <taxon>Dikarya</taxon>
        <taxon>Basidiomycota</taxon>
        <taxon>Agaricomycotina</taxon>
        <taxon>Agaricomycetes</taxon>
        <taxon>Agaricomycetidae</taxon>
        <taxon>Agaricales</taxon>
        <taxon>Agaricineae</taxon>
        <taxon>Psathyrellaceae</taxon>
        <taxon>Coprinopsis</taxon>
    </lineage>
</organism>
<dbReference type="VEuPathDB" id="FungiDB:CC1G_14345"/>
<dbReference type="InParanoid" id="D6RLY1"/>
<dbReference type="Proteomes" id="UP000001861">
    <property type="component" value="Unassembled WGS sequence"/>
</dbReference>
<evidence type="ECO:0000313" key="2">
    <source>
        <dbReference type="Proteomes" id="UP000001861"/>
    </source>
</evidence>
<dbReference type="KEGG" id="cci:CC1G_14345"/>
<proteinExistence type="predicted"/>
<accession>D6RLY1</accession>
<dbReference type="HOGENOM" id="CLU_449771_0_0_1"/>
<evidence type="ECO:0000313" key="1">
    <source>
        <dbReference type="EMBL" id="EFI27852.1"/>
    </source>
</evidence>
<dbReference type="GeneID" id="9379880"/>
<sequence>MDLPVFESEINYDEIDLAIVDHEATNCAFQLQGRTDLWKAYTAQLDHQQTQCDKPECQAAGACEIMEDYISCRACFNDNEVCTLEYDYIGHYLNRDVGIPWDDLVPFLTRYEALKRQFLDTPPSVSRAGLDGHMFQGMCPSTLLPSAEITSSRCLGLCTARDILEKAIKQVSDLPLKSFGSHDASDPRPTLERLKSTLEDVRKENARVCTDSLRSRRRWMELSRRVKDARAQMKSLSLPPPYSRHNSEATLKRCESLDLLFRPELIPPPDLHLYHRDSNARRPNPNGYSSDLQNRHIPCLMCVCIQERVEALEGRFNAIAGALRTQIREKTGVQDGGVIVRDDSLTYDDQGAQALKVQLKEHLHAALALAKELPQRAILHFNKETTRLSDLEGLGPVELIQFLYSLLEVWKGLEKQIEGCYLRRLSRPRNPLHNKIESPQIRLLRQSTKDLAQHVRHGGVKLVQQLELLAIDIVSAELTLKNQIKASTGDEAEALNVQLKHEMMTALALAKAIPERAAHHYNATDQDVMLVSDLEGFTFEQLIQFQYGLLGLWKDINVLIRRRSVSQEETETPQMLILAAAVRDLAAEAMHGGWRLLREIESLEVDL</sequence>
<protein>
    <submittedName>
        <fullName evidence="1">Uncharacterized protein</fullName>
    </submittedName>
</protein>
<dbReference type="RefSeq" id="XP_002911346.1">
    <property type="nucleotide sequence ID" value="XM_002911300.1"/>
</dbReference>
<dbReference type="EMBL" id="AACS02000004">
    <property type="protein sequence ID" value="EFI27852.1"/>
    <property type="molecule type" value="Genomic_DNA"/>
</dbReference>
<dbReference type="AlphaFoldDB" id="D6RLY1"/>